<feature type="signal peptide" evidence="26">
    <location>
        <begin position="1"/>
        <end position="34"/>
    </location>
</feature>
<dbReference type="InterPro" id="IPR035972">
    <property type="entry name" value="GLA-like_dom_SF"/>
</dbReference>
<dbReference type="Ensembl" id="ENSGMOT00000058965.1">
    <property type="protein sequence ID" value="ENSGMOP00000023681.1"/>
    <property type="gene ID" value="ENSGMOG00000004361.2"/>
</dbReference>
<keyword evidence="11" id="KW-0356">Hemostasis</keyword>
<dbReference type="GO" id="GO:0004252">
    <property type="term" value="F:serine-type endopeptidase activity"/>
    <property type="evidence" value="ECO:0007669"/>
    <property type="project" value="InterPro"/>
</dbReference>
<accession>A0A8C4ZYX5</accession>
<evidence type="ECO:0000256" key="15">
    <source>
        <dbReference type="ARBA" id="ARBA00022837"/>
    </source>
</evidence>
<keyword evidence="10 24" id="KW-0645">Protease</keyword>
<dbReference type="SMART" id="SM00069">
    <property type="entry name" value="GLA"/>
    <property type="match status" value="1"/>
</dbReference>
<dbReference type="GeneTree" id="ENSGT00940000166780"/>
<keyword evidence="19 23" id="KW-1015">Disulfide bond</keyword>
<dbReference type="OrthoDB" id="8909918at2759"/>
<dbReference type="InterPro" id="IPR000742">
    <property type="entry name" value="EGF"/>
</dbReference>
<dbReference type="InterPro" id="IPR001314">
    <property type="entry name" value="Peptidase_S1A"/>
</dbReference>
<dbReference type="SUPFAM" id="SSF57630">
    <property type="entry name" value="GLA-domain"/>
    <property type="match status" value="1"/>
</dbReference>
<reference evidence="30" key="2">
    <citation type="submission" date="2025-09" db="UniProtKB">
        <authorList>
            <consortium name="Ensembl"/>
        </authorList>
    </citation>
    <scope>IDENTIFICATION</scope>
</reference>
<dbReference type="InterPro" id="IPR012224">
    <property type="entry name" value="Pept_S1A_FX"/>
</dbReference>
<dbReference type="AlphaFoldDB" id="A0A8C4ZYX5"/>
<comment type="caution">
    <text evidence="23">Lacks conserved residue(s) required for the propagation of feature annotation.</text>
</comment>
<evidence type="ECO:0000313" key="31">
    <source>
        <dbReference type="Proteomes" id="UP000694546"/>
    </source>
</evidence>
<dbReference type="InterPro" id="IPR001881">
    <property type="entry name" value="EGF-like_Ca-bd_dom"/>
</dbReference>
<dbReference type="SMART" id="SM00181">
    <property type="entry name" value="EGF"/>
    <property type="match status" value="2"/>
</dbReference>
<evidence type="ECO:0000256" key="17">
    <source>
        <dbReference type="ARBA" id="ARBA00023084"/>
    </source>
</evidence>
<dbReference type="InterPro" id="IPR018097">
    <property type="entry name" value="EGF_Ca-bd_CS"/>
</dbReference>
<keyword evidence="18" id="KW-0865">Zymogen</keyword>
<keyword evidence="21" id="KW-0379">Hydroxylation</keyword>
<feature type="domain" description="EGF-like" evidence="27">
    <location>
        <begin position="109"/>
        <end position="145"/>
    </location>
</feature>
<dbReference type="InterPro" id="IPR050442">
    <property type="entry name" value="Peptidase_S1_coag_factors"/>
</dbReference>
<evidence type="ECO:0000256" key="14">
    <source>
        <dbReference type="ARBA" id="ARBA00022825"/>
    </source>
</evidence>
<dbReference type="PROSITE" id="PS00134">
    <property type="entry name" value="TRYPSIN_HIS"/>
    <property type="match status" value="1"/>
</dbReference>
<dbReference type="PROSITE" id="PS00011">
    <property type="entry name" value="GLA_1"/>
    <property type="match status" value="1"/>
</dbReference>
<evidence type="ECO:0000256" key="8">
    <source>
        <dbReference type="ARBA" id="ARBA00022536"/>
    </source>
</evidence>
<dbReference type="Gene3D" id="4.10.740.10">
    <property type="entry name" value="Coagulation Factor IX"/>
    <property type="match status" value="1"/>
</dbReference>
<keyword evidence="15" id="KW-0106">Calcium</keyword>
<dbReference type="PROSITE" id="PS00022">
    <property type="entry name" value="EGF_1"/>
    <property type="match status" value="1"/>
</dbReference>
<evidence type="ECO:0000256" key="3">
    <source>
        <dbReference type="ARBA" id="ARBA00004613"/>
    </source>
</evidence>
<keyword evidence="17" id="KW-0094">Blood coagulation</keyword>
<feature type="chain" id="PRO_5045782115" description="Coagulation factor IX" evidence="26">
    <location>
        <begin position="35"/>
        <end position="535"/>
    </location>
</feature>
<dbReference type="Pfam" id="PF14670">
    <property type="entry name" value="FXa_inhibition"/>
    <property type="match status" value="1"/>
</dbReference>
<keyword evidence="8 23" id="KW-0245">EGF-like domain</keyword>
<evidence type="ECO:0000259" key="27">
    <source>
        <dbReference type="PROSITE" id="PS50026"/>
    </source>
</evidence>
<dbReference type="SUPFAM" id="SSF50494">
    <property type="entry name" value="Trypsin-like serine proteases"/>
    <property type="match status" value="1"/>
</dbReference>
<feature type="region of interest" description="Disordered" evidence="25">
    <location>
        <begin position="219"/>
        <end position="259"/>
    </location>
</feature>
<evidence type="ECO:0000256" key="18">
    <source>
        <dbReference type="ARBA" id="ARBA00023145"/>
    </source>
</evidence>
<keyword evidence="14 24" id="KW-0720">Serine protease</keyword>
<dbReference type="PROSITE" id="PS00135">
    <property type="entry name" value="TRYPSIN_SER"/>
    <property type="match status" value="1"/>
</dbReference>
<evidence type="ECO:0000256" key="21">
    <source>
        <dbReference type="ARBA" id="ARBA00023278"/>
    </source>
</evidence>
<keyword evidence="12" id="KW-0479">Metal-binding</keyword>
<evidence type="ECO:0000256" key="7">
    <source>
        <dbReference type="ARBA" id="ARBA00022525"/>
    </source>
</evidence>
<evidence type="ECO:0000256" key="22">
    <source>
        <dbReference type="ARBA" id="ARBA00031357"/>
    </source>
</evidence>
<dbReference type="InterPro" id="IPR001254">
    <property type="entry name" value="Trypsin_dom"/>
</dbReference>
<dbReference type="InterPro" id="IPR000152">
    <property type="entry name" value="EGF-type_Asp/Asn_hydroxyl_site"/>
</dbReference>
<keyword evidence="16" id="KW-0460">Magnesium</keyword>
<evidence type="ECO:0000313" key="30">
    <source>
        <dbReference type="Ensembl" id="ENSGMOP00000023681.1"/>
    </source>
</evidence>
<keyword evidence="9" id="KW-0597">Phosphoprotein</keyword>
<evidence type="ECO:0000256" key="19">
    <source>
        <dbReference type="ARBA" id="ARBA00023157"/>
    </source>
</evidence>
<feature type="compositionally biased region" description="Low complexity" evidence="25">
    <location>
        <begin position="219"/>
        <end position="252"/>
    </location>
</feature>
<gene>
    <name evidence="30" type="primary">f9a</name>
</gene>
<dbReference type="Gene3D" id="2.40.10.10">
    <property type="entry name" value="Trypsin-like serine proteases"/>
    <property type="match status" value="2"/>
</dbReference>
<keyword evidence="26" id="KW-0732">Signal</keyword>
<evidence type="ECO:0000256" key="9">
    <source>
        <dbReference type="ARBA" id="ARBA00022553"/>
    </source>
</evidence>
<feature type="disulfide bond" evidence="23">
    <location>
        <begin position="135"/>
        <end position="144"/>
    </location>
</feature>
<evidence type="ECO:0000256" key="20">
    <source>
        <dbReference type="ARBA" id="ARBA00023180"/>
    </source>
</evidence>
<dbReference type="PRINTS" id="PR00722">
    <property type="entry name" value="CHYMOTRYPSIN"/>
</dbReference>
<dbReference type="InterPro" id="IPR017857">
    <property type="entry name" value="Coagulation_fac-like_Gla_dom"/>
</dbReference>
<name>A0A8C4ZYX5_GADMO</name>
<evidence type="ECO:0000256" key="26">
    <source>
        <dbReference type="SAM" id="SignalP"/>
    </source>
</evidence>
<proteinExistence type="predicted"/>
<dbReference type="OMA" id="CKDHLGY"/>
<dbReference type="PIRSF" id="PIRSF001143">
    <property type="entry name" value="Factor_X"/>
    <property type="match status" value="1"/>
</dbReference>
<dbReference type="Pfam" id="PF00089">
    <property type="entry name" value="Trypsin"/>
    <property type="match status" value="1"/>
</dbReference>
<evidence type="ECO:0000256" key="23">
    <source>
        <dbReference type="PROSITE-ProRule" id="PRU00076"/>
    </source>
</evidence>
<evidence type="ECO:0000256" key="5">
    <source>
        <dbReference type="ARBA" id="ARBA00019454"/>
    </source>
</evidence>
<evidence type="ECO:0000256" key="1">
    <source>
        <dbReference type="ARBA" id="ARBA00001368"/>
    </source>
</evidence>
<reference evidence="30" key="1">
    <citation type="submission" date="2025-08" db="UniProtKB">
        <authorList>
            <consortium name="Ensembl"/>
        </authorList>
    </citation>
    <scope>IDENTIFICATION</scope>
</reference>
<sequence length="535" mass="58721">MCESIALADHSMAPVGLLISLLCSLLLLNDIGSAAPAPQAPDPGLVFLSGRAADSVLRRQRRHNSGIFEEFMEGDLERECLEERCVLEEAREVFEDDLKTMEFWAGYIDGDQCSPEPCQNLGVCKDLLGSFTCTCPPNFTGSHCEIATRKRCDVNNGDCWHFCESVGDAGTRCSCADGFKLSEDGLDCLPEGDYPCGRDVMTVISDMSRRSLSLLNATLTQNQTTTNTTTGSSAAPDTPSAAPSASARPTGADSAPMLTRSRTGPWAFLADLEEHEDSKRIVGGLDVSPGEIPWQVGLIHRPSGLLFCGGSILSELWVITAAHCLVEGGQDFFVRAGEHNIDIEEGSEQDLEVREEFFHPHYNASVSLYNHDIALLRLQSSIRFSPMVVPICLGPKAFAETLVKDCSPGTVSGWGRLRFQGATSSTLKKVELPFTERADCKDSSSSRITRYMFCAGYEDKAKDSCQGDSGGPHTNRYHDTWFLTGIVSWGEECAMKGKYGVYTRVSHYYRWIRRVMKSHTRMLDLGPDETDKPDP</sequence>
<dbReference type="PRINTS" id="PR00001">
    <property type="entry name" value="GLABLOOD"/>
</dbReference>
<comment type="catalytic activity">
    <reaction evidence="1">
        <text>Selective cleavage of Arg-|-Ile bond in factor X to form factor Xa.</text>
        <dbReference type="EC" id="3.4.21.22"/>
    </reaction>
</comment>
<dbReference type="GO" id="GO:0007596">
    <property type="term" value="P:blood coagulation"/>
    <property type="evidence" value="ECO:0007669"/>
    <property type="project" value="UniProtKB-KW"/>
</dbReference>
<dbReference type="PANTHER" id="PTHR24278:SF31">
    <property type="entry name" value="COAGULATION FACTOR IX"/>
    <property type="match status" value="1"/>
</dbReference>
<dbReference type="InterPro" id="IPR033116">
    <property type="entry name" value="TRYPSIN_SER"/>
</dbReference>
<evidence type="ECO:0000256" key="12">
    <source>
        <dbReference type="ARBA" id="ARBA00022723"/>
    </source>
</evidence>
<dbReference type="InterPro" id="IPR009003">
    <property type="entry name" value="Peptidase_S1_PA"/>
</dbReference>
<evidence type="ECO:0000256" key="16">
    <source>
        <dbReference type="ARBA" id="ARBA00022842"/>
    </source>
</evidence>
<evidence type="ECO:0000259" key="28">
    <source>
        <dbReference type="PROSITE" id="PS50240"/>
    </source>
</evidence>
<evidence type="ECO:0000259" key="29">
    <source>
        <dbReference type="PROSITE" id="PS50998"/>
    </source>
</evidence>
<dbReference type="PROSITE" id="PS50240">
    <property type="entry name" value="TRYPSIN_DOM"/>
    <property type="match status" value="1"/>
</dbReference>
<dbReference type="PROSITE" id="PS50026">
    <property type="entry name" value="EGF_3"/>
    <property type="match status" value="1"/>
</dbReference>
<evidence type="ECO:0000256" key="13">
    <source>
        <dbReference type="ARBA" id="ARBA00022801"/>
    </source>
</evidence>
<dbReference type="Pfam" id="PF00594">
    <property type="entry name" value="Gla"/>
    <property type="match status" value="1"/>
</dbReference>
<evidence type="ECO:0000256" key="6">
    <source>
        <dbReference type="ARBA" id="ARBA00022479"/>
    </source>
</evidence>
<keyword evidence="20" id="KW-0325">Glycoprotein</keyword>
<dbReference type="PANTHER" id="PTHR24278">
    <property type="entry name" value="COAGULATION FACTOR"/>
    <property type="match status" value="1"/>
</dbReference>
<dbReference type="CDD" id="cd00054">
    <property type="entry name" value="EGF_CA"/>
    <property type="match status" value="1"/>
</dbReference>
<dbReference type="SMART" id="SM00179">
    <property type="entry name" value="EGF_CA"/>
    <property type="match status" value="1"/>
</dbReference>
<comment type="function">
    <text evidence="2">Factor IX is a vitamin K-dependent plasma protein that participates in the intrinsic pathway of blood coagulation by converting factor X to its active form in the presence of Ca(2+) ions, phospholipids, and factor VIIIa.</text>
</comment>
<keyword evidence="6" id="KW-0301">Gamma-carboxyglutamic acid</keyword>
<keyword evidence="31" id="KW-1185">Reference proteome</keyword>
<evidence type="ECO:0000256" key="4">
    <source>
        <dbReference type="ARBA" id="ARBA00012066"/>
    </source>
</evidence>
<dbReference type="Pfam" id="PF00008">
    <property type="entry name" value="EGF"/>
    <property type="match status" value="1"/>
</dbReference>
<dbReference type="Gene3D" id="2.10.25.10">
    <property type="entry name" value="Laminin"/>
    <property type="match status" value="2"/>
</dbReference>
<feature type="domain" description="Peptidase S1" evidence="28">
    <location>
        <begin position="281"/>
        <end position="517"/>
    </location>
</feature>
<dbReference type="PROSITE" id="PS01187">
    <property type="entry name" value="EGF_CA"/>
    <property type="match status" value="1"/>
</dbReference>
<evidence type="ECO:0000256" key="24">
    <source>
        <dbReference type="RuleBase" id="RU363034"/>
    </source>
</evidence>
<keyword evidence="13 24" id="KW-0378">Hydrolase</keyword>
<feature type="domain" description="Gla" evidence="29">
    <location>
        <begin position="63"/>
        <end position="109"/>
    </location>
</feature>
<keyword evidence="7" id="KW-0964">Secreted</keyword>
<dbReference type="PROSITE" id="PS00010">
    <property type="entry name" value="ASX_HYDROXYL"/>
    <property type="match status" value="1"/>
</dbReference>
<comment type="subcellular location">
    <subcellularLocation>
        <location evidence="3">Secreted</location>
    </subcellularLocation>
</comment>
<evidence type="ECO:0000256" key="25">
    <source>
        <dbReference type="SAM" id="MobiDB-lite"/>
    </source>
</evidence>
<dbReference type="CDD" id="cd00190">
    <property type="entry name" value="Tryp_SPc"/>
    <property type="match status" value="1"/>
</dbReference>
<dbReference type="InterPro" id="IPR018114">
    <property type="entry name" value="TRYPSIN_HIS"/>
</dbReference>
<evidence type="ECO:0000256" key="10">
    <source>
        <dbReference type="ARBA" id="ARBA00022670"/>
    </source>
</evidence>
<dbReference type="SMART" id="SM00020">
    <property type="entry name" value="Tryp_SPc"/>
    <property type="match status" value="1"/>
</dbReference>
<organism evidence="30 31">
    <name type="scientific">Gadus morhua</name>
    <name type="common">Atlantic cod</name>
    <dbReference type="NCBI Taxonomy" id="8049"/>
    <lineage>
        <taxon>Eukaryota</taxon>
        <taxon>Metazoa</taxon>
        <taxon>Chordata</taxon>
        <taxon>Craniata</taxon>
        <taxon>Vertebrata</taxon>
        <taxon>Euteleostomi</taxon>
        <taxon>Actinopterygii</taxon>
        <taxon>Neopterygii</taxon>
        <taxon>Teleostei</taxon>
        <taxon>Neoteleostei</taxon>
        <taxon>Acanthomorphata</taxon>
        <taxon>Zeiogadaria</taxon>
        <taxon>Gadariae</taxon>
        <taxon>Gadiformes</taxon>
        <taxon>Gadoidei</taxon>
        <taxon>Gadidae</taxon>
        <taxon>Gadus</taxon>
    </lineage>
</organism>
<dbReference type="PROSITE" id="PS50998">
    <property type="entry name" value="GLA_2"/>
    <property type="match status" value="1"/>
</dbReference>
<dbReference type="GO" id="GO:0006508">
    <property type="term" value="P:proteolysis"/>
    <property type="evidence" value="ECO:0007669"/>
    <property type="project" value="UniProtKB-KW"/>
</dbReference>
<dbReference type="GO" id="GO:0005509">
    <property type="term" value="F:calcium ion binding"/>
    <property type="evidence" value="ECO:0007669"/>
    <property type="project" value="InterPro"/>
</dbReference>
<dbReference type="SUPFAM" id="SSF57196">
    <property type="entry name" value="EGF/Laminin"/>
    <property type="match status" value="2"/>
</dbReference>
<dbReference type="Proteomes" id="UP000694546">
    <property type="component" value="Chromosome 10"/>
</dbReference>
<dbReference type="EC" id="3.4.21.22" evidence="4"/>
<evidence type="ECO:0000256" key="11">
    <source>
        <dbReference type="ARBA" id="ARBA00022696"/>
    </source>
</evidence>
<protein>
    <recommendedName>
        <fullName evidence="5">Coagulation factor IX</fullName>
        <ecNumber evidence="4">3.4.21.22</ecNumber>
    </recommendedName>
    <alternativeName>
        <fullName evidence="22">Christmas factor</fullName>
    </alternativeName>
</protein>
<evidence type="ECO:0000256" key="2">
    <source>
        <dbReference type="ARBA" id="ARBA00002741"/>
    </source>
</evidence>
<dbReference type="InterPro" id="IPR043504">
    <property type="entry name" value="Peptidase_S1_PA_chymotrypsin"/>
</dbReference>
<dbReference type="InterPro" id="IPR000294">
    <property type="entry name" value="GLA_domain"/>
</dbReference>
<dbReference type="GO" id="GO:0005615">
    <property type="term" value="C:extracellular space"/>
    <property type="evidence" value="ECO:0007669"/>
    <property type="project" value="TreeGrafter"/>
</dbReference>